<name>M1IV94_9CREN</name>
<evidence type="ECO:0000313" key="3">
    <source>
        <dbReference type="Proteomes" id="UP000011281"/>
    </source>
</evidence>
<dbReference type="KEGG" id="sacn:SacN8_06345"/>
<gene>
    <name evidence="2" type="ORF">SacN8_06345</name>
</gene>
<organism evidence="3">
    <name type="scientific">Sulfolobus acidocaldarius N8</name>
    <dbReference type="NCBI Taxonomy" id="1028566"/>
    <lineage>
        <taxon>Archaea</taxon>
        <taxon>Thermoproteota</taxon>
        <taxon>Thermoprotei</taxon>
        <taxon>Sulfolobales</taxon>
        <taxon>Sulfolobaceae</taxon>
        <taxon>Sulfolobus</taxon>
    </lineage>
</organism>
<dbReference type="HOGENOM" id="CLU_2679097_0_0_2"/>
<sequence length="74" mass="7555">MTDRGLQAKAWGFRSNSEPTSAEEGGSGSLGVRLGGKRGTTQTWVKAPKSRLSANEKASPALDSGKVGPAAAIL</sequence>
<feature type="compositionally biased region" description="Gly residues" evidence="1">
    <location>
        <begin position="25"/>
        <end position="38"/>
    </location>
</feature>
<dbReference type="EMBL" id="CP002817">
    <property type="protein sequence ID" value="AGE71234.1"/>
    <property type="molecule type" value="Genomic_DNA"/>
</dbReference>
<dbReference type="Proteomes" id="UP000011281">
    <property type="component" value="Chromosome"/>
</dbReference>
<feature type="region of interest" description="Disordered" evidence="1">
    <location>
        <begin position="1"/>
        <end position="74"/>
    </location>
</feature>
<evidence type="ECO:0000313" key="2">
    <source>
        <dbReference type="EMBL" id="AGE71234.1"/>
    </source>
</evidence>
<accession>M1IV94</accession>
<proteinExistence type="predicted"/>
<reference evidence="2 3" key="1">
    <citation type="journal article" date="2012" name="ISME J.">
        <title>Genomic evidence of rapid, global-scale gene flow in a Sulfolobus species.</title>
        <authorList>
            <person name="Mao D."/>
            <person name="Grogan D."/>
        </authorList>
    </citation>
    <scope>NUCLEOTIDE SEQUENCE [LARGE SCALE GENOMIC DNA]</scope>
    <source>
        <strain evidence="2 3">N8</strain>
    </source>
</reference>
<evidence type="ECO:0000256" key="1">
    <source>
        <dbReference type="SAM" id="MobiDB-lite"/>
    </source>
</evidence>
<dbReference type="AlphaFoldDB" id="M1IV94"/>
<protein>
    <submittedName>
        <fullName evidence="2">Uncharacterized protein</fullName>
    </submittedName>
</protein>